<accession>A0A974D339</accession>
<dbReference type="GO" id="GO:0002218">
    <property type="term" value="P:activation of innate immune response"/>
    <property type="evidence" value="ECO:0007669"/>
    <property type="project" value="InterPro"/>
</dbReference>
<feature type="region of interest" description="Disordered" evidence="1">
    <location>
        <begin position="84"/>
        <end position="111"/>
    </location>
</feature>
<feature type="region of interest" description="Disordered" evidence="1">
    <location>
        <begin position="566"/>
        <end position="586"/>
    </location>
</feature>
<evidence type="ECO:0000259" key="2">
    <source>
        <dbReference type="Pfam" id="PF23058"/>
    </source>
</evidence>
<dbReference type="GO" id="GO:0003690">
    <property type="term" value="F:double-stranded DNA binding"/>
    <property type="evidence" value="ECO:0007669"/>
    <property type="project" value="InterPro"/>
</dbReference>
<dbReference type="InterPro" id="IPR042509">
    <property type="entry name" value="ZCCHC3"/>
</dbReference>
<protein>
    <recommendedName>
        <fullName evidence="2">Zinc finger CCHC domain-containing protein</fullName>
    </recommendedName>
</protein>
<evidence type="ECO:0000256" key="1">
    <source>
        <dbReference type="SAM" id="MobiDB-lite"/>
    </source>
</evidence>
<dbReference type="Pfam" id="PF23058">
    <property type="entry name" value="RBD_ZCCHC3_2nd"/>
    <property type="match status" value="1"/>
</dbReference>
<feature type="domain" description="Zinc finger CCHC" evidence="2">
    <location>
        <begin position="424"/>
        <end position="467"/>
    </location>
</feature>
<proteinExistence type="predicted"/>
<name>A0A974D339_XENLA</name>
<evidence type="ECO:0000313" key="3">
    <source>
        <dbReference type="EMBL" id="OCT84253.1"/>
    </source>
</evidence>
<gene>
    <name evidence="3" type="ORF">XELAEV_18022401mg</name>
</gene>
<dbReference type="EMBL" id="CM004472">
    <property type="protein sequence ID" value="OCT84253.1"/>
    <property type="molecule type" value="Genomic_DNA"/>
</dbReference>
<dbReference type="Proteomes" id="UP000694892">
    <property type="component" value="Chromosome 4L"/>
</dbReference>
<feature type="compositionally biased region" description="Low complexity" evidence="1">
    <location>
        <begin position="84"/>
        <end position="108"/>
    </location>
</feature>
<sequence length="586" mass="63616">MRKKMMPIADQGVRIQLGSKKKTAAPSLAALVENIQVRKEVVAMAKSDHREGEGTFTCSVPSVMEFPKQVNTLDDQAEVAAESCSSAAGSGSSVAESYSSEASQETAARLAGSSEGRASGCEEAMESAETACCVAMEVLREMPNPFVAAAAAAMAQVGAMHLCDHGGEEAAGNGAKPQNVDSAGPYQSQIIRALRDIKVLEEKRNILEGSISNMVAGLSALKETERSKAVRKIVVLFNDLEDIENIITRVLGVIEPWKEVFDNRKRFHEMEGNELKKLLSDFSFSKETVIPGGGNVGPLCADSQILTVSFLGTSANTNTKINAVGVAGVSMPNAVSVPGSSVPGASVQCNKAAGSTNMAVPLTKKLESVGAHGRRDVWDGKRLLSQNVSEVDESQASRRKNEVKIKWLKRCDGLAKEAMHCPVPLTPLYDDKGFWIGGWKIQVKLHINFHVPKHLPNSFFTGKDRGFASIPVNPGRKLTSEWRLWRRVSQHLKWREVVQLESSAPCSKVMGRVPEKLPKQNGKQRASQPRREEKWRVVGKKVSIKKKDTSPKIVVATGNISVLPEGKSWERGIEAEGGRKEREEEG</sequence>
<dbReference type="PANTHER" id="PTHR22639">
    <property type="entry name" value="GAG-RELATED PROTEIN"/>
    <property type="match status" value="1"/>
</dbReference>
<feature type="region of interest" description="Disordered" evidence="1">
    <location>
        <begin position="511"/>
        <end position="543"/>
    </location>
</feature>
<evidence type="ECO:0000313" key="4">
    <source>
        <dbReference type="Proteomes" id="UP000694892"/>
    </source>
</evidence>
<reference evidence="4" key="1">
    <citation type="journal article" date="2016" name="Nature">
        <title>Genome evolution in the allotetraploid frog Xenopus laevis.</title>
        <authorList>
            <person name="Session A.M."/>
            <person name="Uno Y."/>
            <person name="Kwon T."/>
            <person name="Chapman J.A."/>
            <person name="Toyoda A."/>
            <person name="Takahashi S."/>
            <person name="Fukui A."/>
            <person name="Hikosaka A."/>
            <person name="Suzuki A."/>
            <person name="Kondo M."/>
            <person name="van Heeringen S.J."/>
            <person name="Quigley I."/>
            <person name="Heinz S."/>
            <person name="Ogino H."/>
            <person name="Ochi H."/>
            <person name="Hellsten U."/>
            <person name="Lyons J.B."/>
            <person name="Simakov O."/>
            <person name="Putnam N."/>
            <person name="Stites J."/>
            <person name="Kuroki Y."/>
            <person name="Tanaka T."/>
            <person name="Michiue T."/>
            <person name="Watanabe M."/>
            <person name="Bogdanovic O."/>
            <person name="Lister R."/>
            <person name="Georgiou G."/>
            <person name="Paranjpe S.S."/>
            <person name="van Kruijsbergen I."/>
            <person name="Shu S."/>
            <person name="Carlson J."/>
            <person name="Kinoshita T."/>
            <person name="Ohta Y."/>
            <person name="Mawaribuchi S."/>
            <person name="Jenkins J."/>
            <person name="Grimwood J."/>
            <person name="Schmutz J."/>
            <person name="Mitros T."/>
            <person name="Mozaffari S.V."/>
            <person name="Suzuki Y."/>
            <person name="Haramoto Y."/>
            <person name="Yamamoto T.S."/>
            <person name="Takagi C."/>
            <person name="Heald R."/>
            <person name="Miller K."/>
            <person name="Haudenschild C."/>
            <person name="Kitzman J."/>
            <person name="Nakayama T."/>
            <person name="Izutsu Y."/>
            <person name="Robert J."/>
            <person name="Fortriede J."/>
            <person name="Burns K."/>
            <person name="Lotay V."/>
            <person name="Karimi K."/>
            <person name="Yasuoka Y."/>
            <person name="Dichmann D.S."/>
            <person name="Flajnik M.F."/>
            <person name="Houston D.W."/>
            <person name="Shendure J."/>
            <person name="DuPasquier L."/>
            <person name="Vize P.D."/>
            <person name="Zorn A.M."/>
            <person name="Ito M."/>
            <person name="Marcotte E.M."/>
            <person name="Wallingford J.B."/>
            <person name="Ito Y."/>
            <person name="Asashima M."/>
            <person name="Ueno N."/>
            <person name="Matsuda Y."/>
            <person name="Veenstra G.J."/>
            <person name="Fujiyama A."/>
            <person name="Harland R.M."/>
            <person name="Taira M."/>
            <person name="Rokhsar D.S."/>
        </authorList>
    </citation>
    <scope>NUCLEOTIDE SEQUENCE [LARGE SCALE GENOMIC DNA]</scope>
    <source>
        <strain evidence="4">J</strain>
    </source>
</reference>
<dbReference type="AlphaFoldDB" id="A0A974D339"/>
<dbReference type="InterPro" id="IPR057811">
    <property type="entry name" value="RBD_ZCCHC3_2nd"/>
</dbReference>
<dbReference type="PANTHER" id="PTHR22639:SF4">
    <property type="entry name" value="ZINC FINGER CCHC DOMAIN-CONTAINING PROTEIN 3"/>
    <property type="match status" value="1"/>
</dbReference>
<organism evidence="3 4">
    <name type="scientific">Xenopus laevis</name>
    <name type="common">African clawed frog</name>
    <dbReference type="NCBI Taxonomy" id="8355"/>
    <lineage>
        <taxon>Eukaryota</taxon>
        <taxon>Metazoa</taxon>
        <taxon>Chordata</taxon>
        <taxon>Craniata</taxon>
        <taxon>Vertebrata</taxon>
        <taxon>Euteleostomi</taxon>
        <taxon>Amphibia</taxon>
        <taxon>Batrachia</taxon>
        <taxon>Anura</taxon>
        <taxon>Pipoidea</taxon>
        <taxon>Pipidae</taxon>
        <taxon>Xenopodinae</taxon>
        <taxon>Xenopus</taxon>
        <taxon>Xenopus</taxon>
    </lineage>
</organism>
<feature type="compositionally biased region" description="Basic and acidic residues" evidence="1">
    <location>
        <begin position="567"/>
        <end position="586"/>
    </location>
</feature>
<dbReference type="GO" id="GO:0003723">
    <property type="term" value="F:RNA binding"/>
    <property type="evidence" value="ECO:0007669"/>
    <property type="project" value="InterPro"/>
</dbReference>